<dbReference type="InterPro" id="IPR009057">
    <property type="entry name" value="Homeodomain-like_sf"/>
</dbReference>
<dbReference type="PROSITE" id="PS50977">
    <property type="entry name" value="HTH_TETR_2"/>
    <property type="match status" value="1"/>
</dbReference>
<gene>
    <name evidence="4" type="ORF">DZF91_15810</name>
</gene>
<dbReference type="AlphaFoldDB" id="A0A372JMW6"/>
<feature type="domain" description="HTH tetR-type" evidence="3">
    <location>
        <begin position="16"/>
        <end position="76"/>
    </location>
</feature>
<dbReference type="GO" id="GO:0003700">
    <property type="term" value="F:DNA-binding transcription factor activity"/>
    <property type="evidence" value="ECO:0007669"/>
    <property type="project" value="TreeGrafter"/>
</dbReference>
<dbReference type="GO" id="GO:0000976">
    <property type="term" value="F:transcription cis-regulatory region binding"/>
    <property type="evidence" value="ECO:0007669"/>
    <property type="project" value="TreeGrafter"/>
</dbReference>
<evidence type="ECO:0000313" key="4">
    <source>
        <dbReference type="EMBL" id="RFU40688.1"/>
    </source>
</evidence>
<dbReference type="InterPro" id="IPR001647">
    <property type="entry name" value="HTH_TetR"/>
</dbReference>
<dbReference type="PANTHER" id="PTHR30055">
    <property type="entry name" value="HTH-TYPE TRANSCRIPTIONAL REGULATOR RUTR"/>
    <property type="match status" value="1"/>
</dbReference>
<dbReference type="Gene3D" id="1.10.357.10">
    <property type="entry name" value="Tetracycline Repressor, domain 2"/>
    <property type="match status" value="1"/>
</dbReference>
<sequence>MSPRPYRSDRRTAAAEETRRRVLAAAREHLSGPAATRVSVDAVAKAADVSRQTVYNAFGSKSGLLEALFDSLAEHAGLALDDAFAADGADEALADFCAAFCRFWESERPVVRRLRGLAVLDDDLERLLRERDRMRRAALSSLLGRFGEEPPSDDVLDLVWQLTSFESFDLLAGREGDEGGRTAGEVADLIARTVASVRAEGA</sequence>
<feature type="DNA-binding region" description="H-T-H motif" evidence="2">
    <location>
        <begin position="39"/>
        <end position="58"/>
    </location>
</feature>
<keyword evidence="1 2" id="KW-0238">DNA-binding</keyword>
<name>A0A372JMW6_9ACTN</name>
<evidence type="ECO:0000256" key="2">
    <source>
        <dbReference type="PROSITE-ProRule" id="PRU00335"/>
    </source>
</evidence>
<keyword evidence="5" id="KW-1185">Reference proteome</keyword>
<dbReference type="Gene3D" id="1.10.10.60">
    <property type="entry name" value="Homeodomain-like"/>
    <property type="match status" value="1"/>
</dbReference>
<evidence type="ECO:0000313" key="5">
    <source>
        <dbReference type="Proteomes" id="UP000261811"/>
    </source>
</evidence>
<dbReference type="RefSeq" id="WP_117358230.1">
    <property type="nucleotide sequence ID" value="NZ_QURH01000266.1"/>
</dbReference>
<dbReference type="OrthoDB" id="4371863at2"/>
<dbReference type="Pfam" id="PF00440">
    <property type="entry name" value="TetR_N"/>
    <property type="match status" value="1"/>
</dbReference>
<dbReference type="EMBL" id="QURH01000266">
    <property type="protein sequence ID" value="RFU40688.1"/>
    <property type="molecule type" value="Genomic_DNA"/>
</dbReference>
<evidence type="ECO:0000259" key="3">
    <source>
        <dbReference type="PROSITE" id="PS50977"/>
    </source>
</evidence>
<dbReference type="InterPro" id="IPR050109">
    <property type="entry name" value="HTH-type_TetR-like_transc_reg"/>
</dbReference>
<accession>A0A372JMW6</accession>
<protein>
    <submittedName>
        <fullName evidence="4">TetR/AcrR family transcriptional regulator</fullName>
    </submittedName>
</protein>
<organism evidence="4 5">
    <name type="scientific">Actinomadura logoneensis</name>
    <dbReference type="NCBI Taxonomy" id="2293572"/>
    <lineage>
        <taxon>Bacteria</taxon>
        <taxon>Bacillati</taxon>
        <taxon>Actinomycetota</taxon>
        <taxon>Actinomycetes</taxon>
        <taxon>Streptosporangiales</taxon>
        <taxon>Thermomonosporaceae</taxon>
        <taxon>Actinomadura</taxon>
    </lineage>
</organism>
<proteinExistence type="predicted"/>
<dbReference type="Proteomes" id="UP000261811">
    <property type="component" value="Unassembled WGS sequence"/>
</dbReference>
<comment type="caution">
    <text evidence="4">The sequence shown here is derived from an EMBL/GenBank/DDBJ whole genome shotgun (WGS) entry which is preliminary data.</text>
</comment>
<reference evidence="4 5" key="1">
    <citation type="submission" date="2018-08" db="EMBL/GenBank/DDBJ databases">
        <title>Actinomadura jelena sp. nov., a novel Actinomycete isolated from soil in Chad.</title>
        <authorList>
            <person name="Shi L."/>
        </authorList>
    </citation>
    <scope>NUCLEOTIDE SEQUENCE [LARGE SCALE GENOMIC DNA]</scope>
    <source>
        <strain evidence="4 5">NEAU-G17</strain>
    </source>
</reference>
<evidence type="ECO:0000256" key="1">
    <source>
        <dbReference type="ARBA" id="ARBA00023125"/>
    </source>
</evidence>
<dbReference type="SUPFAM" id="SSF46689">
    <property type="entry name" value="Homeodomain-like"/>
    <property type="match status" value="1"/>
</dbReference>
<dbReference type="PANTHER" id="PTHR30055:SF223">
    <property type="entry name" value="HTH-TYPE TRANSCRIPTIONAL REGULATOR UIDR"/>
    <property type="match status" value="1"/>
</dbReference>